<reference evidence="2" key="1">
    <citation type="submission" date="2020-04" db="EMBL/GenBank/DDBJ databases">
        <authorList>
            <person name="Alioto T."/>
            <person name="Alioto T."/>
            <person name="Gomez Garrido J."/>
        </authorList>
    </citation>
    <scope>NUCLEOTIDE SEQUENCE</scope>
    <source>
        <strain evidence="2">A484AB</strain>
    </source>
</reference>
<evidence type="ECO:0000313" key="2">
    <source>
        <dbReference type="EMBL" id="CAB4018843.1"/>
    </source>
</evidence>
<feature type="compositionally biased region" description="Basic and acidic residues" evidence="1">
    <location>
        <begin position="1"/>
        <end position="13"/>
    </location>
</feature>
<comment type="caution">
    <text evidence="2">The sequence shown here is derived from an EMBL/GenBank/DDBJ whole genome shotgun (WGS) entry which is preliminary data.</text>
</comment>
<evidence type="ECO:0000313" key="3">
    <source>
        <dbReference type="Proteomes" id="UP001152795"/>
    </source>
</evidence>
<proteinExistence type="predicted"/>
<name>A0A6S7IMV7_PARCT</name>
<dbReference type="Proteomes" id="UP001152795">
    <property type="component" value="Unassembled WGS sequence"/>
</dbReference>
<feature type="region of interest" description="Disordered" evidence="1">
    <location>
        <begin position="1"/>
        <end position="42"/>
    </location>
</feature>
<evidence type="ECO:0000256" key="1">
    <source>
        <dbReference type="SAM" id="MobiDB-lite"/>
    </source>
</evidence>
<keyword evidence="3" id="KW-1185">Reference proteome</keyword>
<accession>A0A6S7IMV7</accession>
<dbReference type="AlphaFoldDB" id="A0A6S7IMV7"/>
<protein>
    <submittedName>
        <fullName evidence="2">Uncharacterized protein</fullName>
    </submittedName>
</protein>
<organism evidence="2 3">
    <name type="scientific">Paramuricea clavata</name>
    <name type="common">Red gorgonian</name>
    <name type="synonym">Violescent sea-whip</name>
    <dbReference type="NCBI Taxonomy" id="317549"/>
    <lineage>
        <taxon>Eukaryota</taxon>
        <taxon>Metazoa</taxon>
        <taxon>Cnidaria</taxon>
        <taxon>Anthozoa</taxon>
        <taxon>Octocorallia</taxon>
        <taxon>Malacalcyonacea</taxon>
        <taxon>Plexauridae</taxon>
        <taxon>Paramuricea</taxon>
    </lineage>
</organism>
<sequence length="256" mass="29714">MTTKINKDKDRKSTMQFKRQRIQKHLSSSAQTARKEAKEGTTYQTGVGLNLNTDTNSTKTNLGKGIPEPEIQVNDEAMSSEQFKEIENIVPPYTPRPQVKKIQFDENHYYNFLVFDTETNSTEYVLPTHDIDFYASRVNNLEIRTIEGFMDFWFADSLTLFKQLVKCQCPQLKNADAFELSTRTIVDHSQLVTTNHAVKDMEYLDRRYQNMQTFNEIMFNPHTNNSFLTKNIAEKIAGASLTYKDLNEVYIKYGKD</sequence>
<dbReference type="EMBL" id="CACRXK020010191">
    <property type="protein sequence ID" value="CAB4018843.1"/>
    <property type="molecule type" value="Genomic_DNA"/>
</dbReference>
<gene>
    <name evidence="2" type="ORF">PACLA_8A054324</name>
</gene>